<reference evidence="7" key="1">
    <citation type="submission" date="2021-01" db="EMBL/GenBank/DDBJ databases">
        <authorList>
            <person name="Corre E."/>
            <person name="Pelletier E."/>
            <person name="Niang G."/>
            <person name="Scheremetjew M."/>
            <person name="Finn R."/>
            <person name="Kale V."/>
            <person name="Holt S."/>
            <person name="Cochrane G."/>
            <person name="Meng A."/>
            <person name="Brown T."/>
            <person name="Cohen L."/>
        </authorList>
    </citation>
    <scope>NUCLEOTIDE SEQUENCE</scope>
    <source>
        <strain evidence="7">CCMP1756</strain>
    </source>
</reference>
<feature type="compositionally biased region" description="Basic and acidic residues" evidence="6">
    <location>
        <begin position="132"/>
        <end position="153"/>
    </location>
</feature>
<feature type="compositionally biased region" description="Low complexity" evidence="6">
    <location>
        <begin position="240"/>
        <end position="254"/>
    </location>
</feature>
<evidence type="ECO:0000256" key="5">
    <source>
        <dbReference type="RuleBase" id="RU364132"/>
    </source>
</evidence>
<evidence type="ECO:0000256" key="4">
    <source>
        <dbReference type="ARBA" id="ARBA00023242"/>
    </source>
</evidence>
<accession>A0A7S4ECG7</accession>
<keyword evidence="3 5" id="KW-0690">Ribosome biogenesis</keyword>
<name>A0A7S4ECG7_9STRA</name>
<feature type="compositionally biased region" description="Basic and acidic residues" evidence="6">
    <location>
        <begin position="258"/>
        <end position="281"/>
    </location>
</feature>
<proteinExistence type="inferred from homology"/>
<protein>
    <recommendedName>
        <fullName evidence="5">Ribosome biogenesis regulatory protein</fullName>
    </recommendedName>
</protein>
<organism evidence="7">
    <name type="scientific">Pelagomonas calceolata</name>
    <dbReference type="NCBI Taxonomy" id="35677"/>
    <lineage>
        <taxon>Eukaryota</taxon>
        <taxon>Sar</taxon>
        <taxon>Stramenopiles</taxon>
        <taxon>Ochrophyta</taxon>
        <taxon>Pelagophyceae</taxon>
        <taxon>Pelagomonadales</taxon>
        <taxon>Pelagomonadaceae</taxon>
        <taxon>Pelagomonas</taxon>
    </lineage>
</organism>
<dbReference type="AlphaFoldDB" id="A0A7S4ECG7"/>
<gene>
    <name evidence="7" type="ORF">PCAL00307_LOCUS19229</name>
</gene>
<keyword evidence="4 5" id="KW-0539">Nucleus</keyword>
<dbReference type="GO" id="GO:0005634">
    <property type="term" value="C:nucleus"/>
    <property type="evidence" value="ECO:0007669"/>
    <property type="project" value="UniProtKB-SubCell"/>
</dbReference>
<dbReference type="Pfam" id="PF04939">
    <property type="entry name" value="RRS1"/>
    <property type="match status" value="1"/>
</dbReference>
<evidence type="ECO:0000256" key="2">
    <source>
        <dbReference type="ARBA" id="ARBA00010077"/>
    </source>
</evidence>
<dbReference type="EMBL" id="HBIW01022293">
    <property type="protein sequence ID" value="CAE0703781.1"/>
    <property type="molecule type" value="Transcribed_RNA"/>
</dbReference>
<comment type="similarity">
    <text evidence="2 5">Belongs to the RRS1 family.</text>
</comment>
<sequence length="309" mass="33317">MAEPDIEEHVSLDLHHLSATYKVPAETGEALTAQARDATQLLVAGLFALPVEKTNEGPVITLPAATTALPREKPVPQPRAETKWEKFAKEKGIAPKKKRSRMAWDEEREKWAPAWGYDKVGGDEADAPIIEVSERDAAEGVDPREEARAEKKARVAKNAAQRDANDARARKKKRGPEPEGVPSGLPVDLQGKKKGKAGVKGALERAQVATASLGQFDAVVAGEGKRPSGPARGRKRQFLSVASARGSDAARASAILQDLERPRAKRPGKGEAERMDTHDGELPNESGFKRKKGKAAAGKSKKITKKRGM</sequence>
<comment type="subcellular location">
    <subcellularLocation>
        <location evidence="1 5">Nucleus</location>
    </subcellularLocation>
</comment>
<feature type="compositionally biased region" description="Basic and acidic residues" evidence="6">
    <location>
        <begin position="70"/>
        <end position="93"/>
    </location>
</feature>
<comment type="function">
    <text evidence="5">Involved in ribosomal large subunit assembly.</text>
</comment>
<feature type="region of interest" description="Disordered" evidence="6">
    <location>
        <begin position="70"/>
        <end position="201"/>
    </location>
</feature>
<evidence type="ECO:0000256" key="6">
    <source>
        <dbReference type="SAM" id="MobiDB-lite"/>
    </source>
</evidence>
<evidence type="ECO:0000313" key="7">
    <source>
        <dbReference type="EMBL" id="CAE0703781.1"/>
    </source>
</evidence>
<evidence type="ECO:0000256" key="1">
    <source>
        <dbReference type="ARBA" id="ARBA00004123"/>
    </source>
</evidence>
<feature type="compositionally biased region" description="Basic residues" evidence="6">
    <location>
        <begin position="289"/>
        <end position="309"/>
    </location>
</feature>
<dbReference type="GO" id="GO:0042254">
    <property type="term" value="P:ribosome biogenesis"/>
    <property type="evidence" value="ECO:0007669"/>
    <property type="project" value="UniProtKB-KW"/>
</dbReference>
<dbReference type="InterPro" id="IPR007023">
    <property type="entry name" value="Ribosom_reg"/>
</dbReference>
<evidence type="ECO:0000256" key="3">
    <source>
        <dbReference type="ARBA" id="ARBA00022517"/>
    </source>
</evidence>
<feature type="compositionally biased region" description="Basic and acidic residues" evidence="6">
    <location>
        <begin position="102"/>
        <end position="111"/>
    </location>
</feature>
<feature type="region of interest" description="Disordered" evidence="6">
    <location>
        <begin position="213"/>
        <end position="309"/>
    </location>
</feature>